<comment type="caution">
    <text evidence="4">The sequence shown here is derived from an EMBL/GenBank/DDBJ whole genome shotgun (WGS) entry which is preliminary data.</text>
</comment>
<dbReference type="PROSITE" id="PS50048">
    <property type="entry name" value="ZN2_CY6_FUNGAL_2"/>
    <property type="match status" value="1"/>
</dbReference>
<dbReference type="SUPFAM" id="SSF57701">
    <property type="entry name" value="Zn2/Cys6 DNA-binding domain"/>
    <property type="match status" value="1"/>
</dbReference>
<name>A0A9P4WG19_9PLEO</name>
<dbReference type="PROSITE" id="PS00463">
    <property type="entry name" value="ZN2_CY6_FUNGAL_1"/>
    <property type="match status" value="1"/>
</dbReference>
<dbReference type="Proteomes" id="UP000758155">
    <property type="component" value="Unassembled WGS sequence"/>
</dbReference>
<evidence type="ECO:0000256" key="1">
    <source>
        <dbReference type="ARBA" id="ARBA00022723"/>
    </source>
</evidence>
<keyword evidence="1" id="KW-0479">Metal-binding</keyword>
<dbReference type="InterPro" id="IPR007219">
    <property type="entry name" value="XnlR_reg_dom"/>
</dbReference>
<evidence type="ECO:0000313" key="5">
    <source>
        <dbReference type="Proteomes" id="UP000758155"/>
    </source>
</evidence>
<proteinExistence type="predicted"/>
<dbReference type="InterPro" id="IPR050797">
    <property type="entry name" value="Carb_Metab_Trans_Reg"/>
</dbReference>
<protein>
    <recommendedName>
        <fullName evidence="3">Zn(2)-C6 fungal-type domain-containing protein</fullName>
    </recommendedName>
</protein>
<reference evidence="4" key="1">
    <citation type="submission" date="2019-04" db="EMBL/GenBank/DDBJ databases">
        <title>Sequencing of skin fungus with MAO and IRED activity.</title>
        <authorList>
            <person name="Marsaioli A.J."/>
            <person name="Bonatto J.M.C."/>
            <person name="Reis Junior O."/>
        </authorList>
    </citation>
    <scope>NUCLEOTIDE SEQUENCE</scope>
    <source>
        <strain evidence="4">28M1</strain>
    </source>
</reference>
<organism evidence="4 5">
    <name type="scientific">Didymella heteroderae</name>
    <dbReference type="NCBI Taxonomy" id="1769908"/>
    <lineage>
        <taxon>Eukaryota</taxon>
        <taxon>Fungi</taxon>
        <taxon>Dikarya</taxon>
        <taxon>Ascomycota</taxon>
        <taxon>Pezizomycotina</taxon>
        <taxon>Dothideomycetes</taxon>
        <taxon>Pleosporomycetidae</taxon>
        <taxon>Pleosporales</taxon>
        <taxon>Pleosporineae</taxon>
        <taxon>Didymellaceae</taxon>
        <taxon>Didymella</taxon>
    </lineage>
</organism>
<evidence type="ECO:0000256" key="2">
    <source>
        <dbReference type="ARBA" id="ARBA00023242"/>
    </source>
</evidence>
<dbReference type="GO" id="GO:0000981">
    <property type="term" value="F:DNA-binding transcription factor activity, RNA polymerase II-specific"/>
    <property type="evidence" value="ECO:0007669"/>
    <property type="project" value="InterPro"/>
</dbReference>
<dbReference type="GO" id="GO:0006351">
    <property type="term" value="P:DNA-templated transcription"/>
    <property type="evidence" value="ECO:0007669"/>
    <property type="project" value="InterPro"/>
</dbReference>
<dbReference type="PANTHER" id="PTHR31668:SF20">
    <property type="entry name" value="ZN(II)2CYS6 TRANSCRIPTION FACTOR (EUROFUNG)"/>
    <property type="match status" value="1"/>
</dbReference>
<evidence type="ECO:0000259" key="3">
    <source>
        <dbReference type="PROSITE" id="PS50048"/>
    </source>
</evidence>
<dbReference type="Pfam" id="PF04082">
    <property type="entry name" value="Fungal_trans"/>
    <property type="match status" value="1"/>
</dbReference>
<dbReference type="InterPro" id="IPR036864">
    <property type="entry name" value="Zn2-C6_fun-type_DNA-bd_sf"/>
</dbReference>
<gene>
    <name evidence="4" type="ORF">E8E12_001287</name>
</gene>
<dbReference type="CDD" id="cd12148">
    <property type="entry name" value="fungal_TF_MHR"/>
    <property type="match status" value="1"/>
</dbReference>
<dbReference type="SMART" id="SM00066">
    <property type="entry name" value="GAL4"/>
    <property type="match status" value="1"/>
</dbReference>
<dbReference type="PANTHER" id="PTHR31668">
    <property type="entry name" value="GLUCOSE TRANSPORT TRANSCRIPTION REGULATOR RGT1-RELATED-RELATED"/>
    <property type="match status" value="1"/>
</dbReference>
<dbReference type="GO" id="GO:0008270">
    <property type="term" value="F:zinc ion binding"/>
    <property type="evidence" value="ECO:0007669"/>
    <property type="project" value="InterPro"/>
</dbReference>
<dbReference type="AlphaFoldDB" id="A0A9P4WG19"/>
<keyword evidence="5" id="KW-1185">Reference proteome</keyword>
<dbReference type="EMBL" id="SWKV01000164">
    <property type="protein sequence ID" value="KAF3031305.1"/>
    <property type="molecule type" value="Genomic_DNA"/>
</dbReference>
<dbReference type="InterPro" id="IPR001138">
    <property type="entry name" value="Zn2Cys6_DnaBD"/>
</dbReference>
<dbReference type="Pfam" id="PF00172">
    <property type="entry name" value="Zn_clus"/>
    <property type="match status" value="1"/>
</dbReference>
<dbReference type="GO" id="GO:0003677">
    <property type="term" value="F:DNA binding"/>
    <property type="evidence" value="ECO:0007669"/>
    <property type="project" value="InterPro"/>
</dbReference>
<dbReference type="SMART" id="SM00906">
    <property type="entry name" value="Fungal_trans"/>
    <property type="match status" value="1"/>
</dbReference>
<dbReference type="Gene3D" id="4.10.240.10">
    <property type="entry name" value="Zn(2)-C6 fungal-type DNA-binding domain"/>
    <property type="match status" value="1"/>
</dbReference>
<keyword evidence="2" id="KW-0539">Nucleus</keyword>
<dbReference type="OrthoDB" id="4132249at2759"/>
<feature type="domain" description="Zn(2)-C6 fungal-type" evidence="3">
    <location>
        <begin position="12"/>
        <end position="43"/>
    </location>
</feature>
<dbReference type="CDD" id="cd00067">
    <property type="entry name" value="GAL4"/>
    <property type="match status" value="1"/>
</dbReference>
<accession>A0A9P4WG19</accession>
<evidence type="ECO:0000313" key="4">
    <source>
        <dbReference type="EMBL" id="KAF3031305.1"/>
    </source>
</evidence>
<sequence length="505" mass="56726">MASAITSSANRACDICRRRKVKCTPEGTNSCQKCSLAGLACTNNAIPQKKGPKFRKNQGNAQLASGFQQELGRDGRPLYSQNVRRPGLVPPALVDSCMEFFFINVYPSQPVLHRQTAQEAIVNMDRSIEAYSVIVALCSYVMIQANMKVQPSLLERHEMAQMSNIQFGHVLLEESVRVRRGYDYRENPTAFTVLTSWLYCGCYFGLTKDNTAWTYLREAITHAQLLGMHDEESYKHDLPDTSRKRVLYWQLFMAERTFAIHRRRPIPLYPTIHPPSLGEVPSDRPVAIGLELMINLYKTIDNTFVNLWNRVHNHVNPQWIAQLQTQLSEAVPAYLECTEAQAVEIRVTQQWLRAMAWQLCVNQGALSSVSQDTSMTFKFPIQISRDLLTMTHQFSQPAMEVHGVGLTEKLFDIACCLTDAVACTASSPDALALPLGPRHDIFRFLTLIRVLRDGQSRYLPLLLVKLQGQCPIYLFLGLRGGTVPSNDGNECSALPSAMTPSPTIG</sequence>